<dbReference type="HOGENOM" id="CLU_004744_5_0_0"/>
<gene>
    <name evidence="10" type="ordered locus">Deipe_2383</name>
</gene>
<dbReference type="SUPFAM" id="SSF51445">
    <property type="entry name" value="(Trans)glycosidases"/>
    <property type="match status" value="1"/>
</dbReference>
<evidence type="ECO:0000256" key="5">
    <source>
        <dbReference type="SAM" id="SignalP"/>
    </source>
</evidence>
<keyword evidence="11" id="KW-1185">Reference proteome</keyword>
<dbReference type="Proteomes" id="UP000010467">
    <property type="component" value="Chromosome"/>
</dbReference>
<evidence type="ECO:0000259" key="8">
    <source>
        <dbReference type="Pfam" id="PF11852"/>
    </source>
</evidence>
<dbReference type="InterPro" id="IPR013783">
    <property type="entry name" value="Ig-like_fold"/>
</dbReference>
<dbReference type="AlphaFoldDB" id="L0A337"/>
<feature type="domain" description="Pullulanase N2" evidence="9">
    <location>
        <begin position="242"/>
        <end position="358"/>
    </location>
</feature>
<dbReference type="GO" id="GO:0030246">
    <property type="term" value="F:carbohydrate binding"/>
    <property type="evidence" value="ECO:0007669"/>
    <property type="project" value="InterPro"/>
</dbReference>
<feature type="domain" description="Glycoside hydrolase family 13 N-terminal" evidence="6">
    <location>
        <begin position="365"/>
        <end position="450"/>
    </location>
</feature>
<evidence type="ECO:0000256" key="3">
    <source>
        <dbReference type="ARBA" id="ARBA00022801"/>
    </source>
</evidence>
<feature type="domain" description="Pullulanase carbohydrate-binding module 41" evidence="7">
    <location>
        <begin position="133"/>
        <end position="227"/>
    </location>
</feature>
<dbReference type="RefSeq" id="WP_015236161.1">
    <property type="nucleotide sequence ID" value="NC_019793.1"/>
</dbReference>
<dbReference type="InterPro" id="IPR013784">
    <property type="entry name" value="Carb-bd-like_fold"/>
</dbReference>
<dbReference type="GO" id="GO:0005975">
    <property type="term" value="P:carbohydrate metabolic process"/>
    <property type="evidence" value="ECO:0007669"/>
    <property type="project" value="InterPro"/>
</dbReference>
<evidence type="ECO:0000259" key="6">
    <source>
        <dbReference type="Pfam" id="PF02922"/>
    </source>
</evidence>
<protein>
    <submittedName>
        <fullName evidence="10">Alpha-1,6-glucosidase, pullulanase-type</fullName>
    </submittedName>
</protein>
<evidence type="ECO:0000259" key="7">
    <source>
        <dbReference type="Pfam" id="PF03714"/>
    </source>
</evidence>
<proteinExistence type="inferred from homology"/>
<dbReference type="Gene3D" id="3.20.20.80">
    <property type="entry name" value="Glycosidases"/>
    <property type="match status" value="1"/>
</dbReference>
<dbReference type="InterPro" id="IPR040671">
    <property type="entry name" value="Pullulanase_N2"/>
</dbReference>
<dbReference type="Gene3D" id="2.60.40.1130">
    <property type="entry name" value="Rab geranylgeranyltransferase alpha-subunit, insert domain"/>
    <property type="match status" value="1"/>
</dbReference>
<evidence type="ECO:0000256" key="4">
    <source>
        <dbReference type="ARBA" id="ARBA00023295"/>
    </source>
</evidence>
<organism evidence="10 11">
    <name type="scientific">Deinococcus peraridilitoris (strain DSM 19664 / LMG 22246 / CIP 109416 / KR-200)</name>
    <dbReference type="NCBI Taxonomy" id="937777"/>
    <lineage>
        <taxon>Bacteria</taxon>
        <taxon>Thermotogati</taxon>
        <taxon>Deinococcota</taxon>
        <taxon>Deinococci</taxon>
        <taxon>Deinococcales</taxon>
        <taxon>Deinococcaceae</taxon>
        <taxon>Deinococcus</taxon>
    </lineage>
</organism>
<dbReference type="InterPro" id="IPR005323">
    <property type="entry name" value="CBM41_pullulanase"/>
</dbReference>
<dbReference type="InterPro" id="IPR013780">
    <property type="entry name" value="Glyco_hydro_b"/>
</dbReference>
<dbReference type="InterPro" id="IPR024561">
    <property type="entry name" value="Pullul_strch_C"/>
</dbReference>
<dbReference type="PATRIC" id="fig|937777.3.peg.2385"/>
<dbReference type="CDD" id="cd02860">
    <property type="entry name" value="E_set_Pullulanase"/>
    <property type="match status" value="1"/>
</dbReference>
<keyword evidence="2 5" id="KW-0732">Signal</keyword>
<keyword evidence="4" id="KW-0326">Glycosidase</keyword>
<dbReference type="EMBL" id="CP003382">
    <property type="protein sequence ID" value="AFZ67859.1"/>
    <property type="molecule type" value="Genomic_DNA"/>
</dbReference>
<dbReference type="InterPro" id="IPR017853">
    <property type="entry name" value="GH"/>
</dbReference>
<dbReference type="SUPFAM" id="SSF49452">
    <property type="entry name" value="Starch-binding domain-like"/>
    <property type="match status" value="2"/>
</dbReference>
<dbReference type="Pfam" id="PF17967">
    <property type="entry name" value="Pullulanase_N2"/>
    <property type="match status" value="1"/>
</dbReference>
<evidence type="ECO:0000259" key="9">
    <source>
        <dbReference type="Pfam" id="PF17967"/>
    </source>
</evidence>
<feature type="domain" description="Pullulanase carbohydrate-binding module 41" evidence="7">
    <location>
        <begin position="27"/>
        <end position="118"/>
    </location>
</feature>
<feature type="chain" id="PRO_5003939580" evidence="5">
    <location>
        <begin position="19"/>
        <end position="1100"/>
    </location>
</feature>
<sequence length="1100" mass="120126">MHKLAMLMTLALAATAAAQPPILSGSARIHYLREDHDYQDWGLHVWEDTTEVVEWTRPLAQSGKSASGVYWDVKLKPDAKKLGLIIHKGDTKDPGEDMFANVAEAKEFWIVSGKNELLTKNPVQAAPAVPANTVRVNYFRPDRNYQDWGLHIWGDTTIQGVEWTKPFAQTGVNDFGAYWDVPVKADWQKLNFIVHKGDEKDPGPDQSVSREQGNQVWIVSGQNQVFTQKPDVTVRQIGDLTKAQAHWLNRNTLAVKPRLTENGALVNLHYSPAGELKLGARGIEGGDSIPLIPLDGGMSAALKAKYPHLASYALVQIRPEEAARIPEILRGQFAVSSVGLDDKVVEATGVQVSGALDDLYAYQGPLGVEWKGSAPTLRLWAPTAQSVKLHLFEAPSGGQARVLDMTRSAQGVWSVAGDPSWKNRSYLYEVTVYSPFSQKVEKNFVTDPYSLGLSLNSTRSRLVNLADAAHKPQGWDALKKPELRSVSDLSFYELHLRDFSVRDASVPAAQRGTYLAFTQADSDGMKHLRSLAAAGLKAVHLLPTFDIATINEDRKSWKSPGDLSKMPPNGEGQQAAVNAIRDQDPFNWGYDPFHYTVPEGSYAVNEAERTLEYRRMVQALNGAGLRVVQDVVYNHTNASGQGEKSVLDKIVPGYYHRLNLDGAVETSTCCANTASEHKMMEKLMIDSLLVWARDYKIDGFRFDLMGHHMLVNMQNVRKALDSLTLQKDGVDGKKIYLYGEGWNFGEVEGGKRGVNASQLNLYGQGIGSFNDRVRDAIRGGNPFGGLQDQGFATGLFTLPNGKTQNTDKAKLLRLSDQIKVALSGNLRDYRFVNAEGRTVSGKDVDYNGAPAGYAASPRETINYASAHDNQTLFDAVLLKAPPSASGAQRVRMHNLATSLVALGQGLPFFHAGDELLRSKSFDNDSYNSGDHFNAISWTGTDNGFGRGLPIAEKNRDNWPLYRTLLGNAALKVSAAERARAADHLRELLAVRGSSPLFRLSSAQEVQQSLSFLNGGPGQTPGVIVMKLSAKGAPGGAYKDIVVVFNASAKTVNVTDPSLKGLQLNLHPVLARSSDAVVKQSQARSGALSVPAFTTAVFVGK</sequence>
<dbReference type="PANTHER" id="PTHR43002">
    <property type="entry name" value="GLYCOGEN DEBRANCHING ENZYME"/>
    <property type="match status" value="1"/>
</dbReference>
<dbReference type="InterPro" id="IPR011839">
    <property type="entry name" value="Pullul_strch"/>
</dbReference>
<dbReference type="STRING" id="937777.Deipe_2383"/>
<accession>L0A337</accession>
<name>L0A337_DEIPD</name>
<dbReference type="CDD" id="cd10315">
    <property type="entry name" value="CBM41_pullulanase"/>
    <property type="match status" value="2"/>
</dbReference>
<dbReference type="GO" id="GO:0051060">
    <property type="term" value="F:pullulanase activity"/>
    <property type="evidence" value="ECO:0007669"/>
    <property type="project" value="InterPro"/>
</dbReference>
<feature type="signal peptide" evidence="5">
    <location>
        <begin position="1"/>
        <end position="18"/>
    </location>
</feature>
<dbReference type="InterPro" id="IPR014756">
    <property type="entry name" value="Ig_E-set"/>
</dbReference>
<evidence type="ECO:0000313" key="10">
    <source>
        <dbReference type="EMBL" id="AFZ67859.1"/>
    </source>
</evidence>
<dbReference type="NCBIfam" id="TIGR02103">
    <property type="entry name" value="pullul_strch"/>
    <property type="match status" value="1"/>
</dbReference>
<dbReference type="CDD" id="cd11341">
    <property type="entry name" value="AmyAc_Pullulanase_LD-like"/>
    <property type="match status" value="1"/>
</dbReference>
<dbReference type="KEGG" id="dpd:Deipe_2383"/>
<reference evidence="11" key="1">
    <citation type="submission" date="2012-03" db="EMBL/GenBank/DDBJ databases">
        <title>Complete sequence of chromosome of Deinococcus peraridilitoris DSM 19664.</title>
        <authorList>
            <person name="Lucas S."/>
            <person name="Copeland A."/>
            <person name="Lapidus A."/>
            <person name="Glavina del Rio T."/>
            <person name="Dalin E."/>
            <person name="Tice H."/>
            <person name="Bruce D."/>
            <person name="Goodwin L."/>
            <person name="Pitluck S."/>
            <person name="Peters L."/>
            <person name="Mikhailova N."/>
            <person name="Lu M."/>
            <person name="Kyrpides N."/>
            <person name="Mavromatis K."/>
            <person name="Ivanova N."/>
            <person name="Brettin T."/>
            <person name="Detter J.C."/>
            <person name="Han C."/>
            <person name="Larimer F."/>
            <person name="Land M."/>
            <person name="Hauser L."/>
            <person name="Markowitz V."/>
            <person name="Cheng J.-F."/>
            <person name="Hugenholtz P."/>
            <person name="Woyke T."/>
            <person name="Wu D."/>
            <person name="Pukall R."/>
            <person name="Steenblock K."/>
            <person name="Brambilla E."/>
            <person name="Klenk H.-P."/>
            <person name="Eisen J.A."/>
        </authorList>
    </citation>
    <scope>NUCLEOTIDE SEQUENCE [LARGE SCALE GENOMIC DNA]</scope>
    <source>
        <strain evidence="11">DSM 19664 / LMG 22246 / CIP 109416 / KR-200</strain>
    </source>
</reference>
<dbReference type="SUPFAM" id="SSF81296">
    <property type="entry name" value="E set domains"/>
    <property type="match status" value="2"/>
</dbReference>
<dbReference type="Pfam" id="PF11852">
    <property type="entry name" value="Pullul_strch_C"/>
    <property type="match status" value="1"/>
</dbReference>
<dbReference type="eggNOG" id="COG1523">
    <property type="taxonomic scope" value="Bacteria"/>
</dbReference>
<dbReference type="SUPFAM" id="SSF51011">
    <property type="entry name" value="Glycosyl hydrolase domain"/>
    <property type="match status" value="1"/>
</dbReference>
<dbReference type="InterPro" id="IPR004193">
    <property type="entry name" value="Glyco_hydro_13_N"/>
</dbReference>
<dbReference type="Gene3D" id="2.60.40.10">
    <property type="entry name" value="Immunoglobulins"/>
    <property type="match status" value="1"/>
</dbReference>
<evidence type="ECO:0000313" key="11">
    <source>
        <dbReference type="Proteomes" id="UP000010467"/>
    </source>
</evidence>
<keyword evidence="3" id="KW-0378">Hydrolase</keyword>
<comment type="similarity">
    <text evidence="1">Belongs to the glycosyl hydrolase 13 family.</text>
</comment>
<feature type="domain" description="Alpha-1,6-glucosidases pullulanase-type C-terminal" evidence="8">
    <location>
        <begin position="940"/>
        <end position="1098"/>
    </location>
</feature>
<evidence type="ECO:0000256" key="1">
    <source>
        <dbReference type="ARBA" id="ARBA00008061"/>
    </source>
</evidence>
<dbReference type="Pfam" id="PF02922">
    <property type="entry name" value="CBM_48"/>
    <property type="match status" value="1"/>
</dbReference>
<dbReference type="Pfam" id="PF03714">
    <property type="entry name" value="PUD"/>
    <property type="match status" value="2"/>
</dbReference>
<dbReference type="Gene3D" id="2.60.40.1180">
    <property type="entry name" value="Golgi alpha-mannosidase II"/>
    <property type="match status" value="1"/>
</dbReference>
<dbReference type="Gene3D" id="2.60.40.1110">
    <property type="match status" value="2"/>
</dbReference>
<evidence type="ECO:0000256" key="2">
    <source>
        <dbReference type="ARBA" id="ARBA00022729"/>
    </source>
</evidence>